<dbReference type="InterPro" id="IPR020103">
    <property type="entry name" value="PsdUridine_synth_cat_dom_sf"/>
</dbReference>
<dbReference type="InterPro" id="IPR050188">
    <property type="entry name" value="RluA_PseudoU_synthase"/>
</dbReference>
<dbReference type="EMBL" id="NFIE01000017">
    <property type="protein sequence ID" value="OUN87248.1"/>
    <property type="molecule type" value="Genomic_DNA"/>
</dbReference>
<dbReference type="AlphaFoldDB" id="A0A1Y3XSG9"/>
<dbReference type="InterPro" id="IPR006145">
    <property type="entry name" value="PsdUridine_synth_RsuA/RluA"/>
</dbReference>
<evidence type="ECO:0000259" key="5">
    <source>
        <dbReference type="Pfam" id="PF00849"/>
    </source>
</evidence>
<dbReference type="GO" id="GO:0009982">
    <property type="term" value="F:pseudouridine synthase activity"/>
    <property type="evidence" value="ECO:0007669"/>
    <property type="project" value="InterPro"/>
</dbReference>
<comment type="similarity">
    <text evidence="2">Belongs to the pseudouridine synthase RluA family.</text>
</comment>
<dbReference type="Proteomes" id="UP000195781">
    <property type="component" value="Unassembled WGS sequence"/>
</dbReference>
<accession>A0A1Y3XSG9</accession>
<sequence length="216" mass="23660">MLLAVDKPAGIIVHGDGTGAPTLTGLMAERIRGGSVPGVSLAQADELQALQRLDRDTSGIVLFSLCKRTQGAYDRLIAERSISKRYLAIACGKISWDERSLTWPIGRDRHDARRMRVSKTGKAAHTHAAVLDRRRVDGRWLTLLDVQLHTGRKHQIRVHLAHAGFPLLGDALYGAPDSRGLMLHAHELAFTDPVSGEPVRIVAPVPARMLALFPHM</sequence>
<dbReference type="Pfam" id="PF00849">
    <property type="entry name" value="PseudoU_synth_2"/>
    <property type="match status" value="1"/>
</dbReference>
<dbReference type="SUPFAM" id="SSF55120">
    <property type="entry name" value="Pseudouridine synthase"/>
    <property type="match status" value="1"/>
</dbReference>
<dbReference type="GO" id="GO:0000455">
    <property type="term" value="P:enzyme-directed rRNA pseudouridine synthesis"/>
    <property type="evidence" value="ECO:0007669"/>
    <property type="project" value="TreeGrafter"/>
</dbReference>
<dbReference type="GO" id="GO:0140098">
    <property type="term" value="F:catalytic activity, acting on RNA"/>
    <property type="evidence" value="ECO:0007669"/>
    <property type="project" value="UniProtKB-ARBA"/>
</dbReference>
<proteinExistence type="inferred from homology"/>
<dbReference type="PANTHER" id="PTHR21600:SF87">
    <property type="entry name" value="RNA PSEUDOURIDYLATE SYNTHASE DOMAIN-CONTAINING PROTEIN 1"/>
    <property type="match status" value="1"/>
</dbReference>
<dbReference type="PANTHER" id="PTHR21600">
    <property type="entry name" value="MITOCHONDRIAL RNA PSEUDOURIDINE SYNTHASE"/>
    <property type="match status" value="1"/>
</dbReference>
<dbReference type="CDD" id="cd02869">
    <property type="entry name" value="PseudoU_synth_RluA_like"/>
    <property type="match status" value="1"/>
</dbReference>
<evidence type="ECO:0000256" key="2">
    <source>
        <dbReference type="ARBA" id="ARBA00010876"/>
    </source>
</evidence>
<comment type="catalytic activity">
    <reaction evidence="1">
        <text>a uridine in RNA = a pseudouridine in RNA</text>
        <dbReference type="Rhea" id="RHEA:48348"/>
        <dbReference type="Rhea" id="RHEA-COMP:12068"/>
        <dbReference type="Rhea" id="RHEA-COMP:12069"/>
        <dbReference type="ChEBI" id="CHEBI:65314"/>
        <dbReference type="ChEBI" id="CHEBI:65315"/>
    </reaction>
</comment>
<organism evidence="6 7">
    <name type="scientific">[Collinsella] massiliensis</name>
    <dbReference type="NCBI Taxonomy" id="1232426"/>
    <lineage>
        <taxon>Bacteria</taxon>
        <taxon>Bacillati</taxon>
        <taxon>Actinomycetota</taxon>
        <taxon>Coriobacteriia</taxon>
        <taxon>Coriobacteriales</taxon>
        <taxon>Coriobacteriaceae</taxon>
        <taxon>Enorma</taxon>
    </lineage>
</organism>
<dbReference type="InterPro" id="IPR006224">
    <property type="entry name" value="PsdUridine_synth_RluA-like_CS"/>
</dbReference>
<gene>
    <name evidence="6" type="ORF">B5G02_07725</name>
</gene>
<comment type="caution">
    <text evidence="6">The sequence shown here is derived from an EMBL/GenBank/DDBJ whole genome shotgun (WGS) entry which is preliminary data.</text>
</comment>
<dbReference type="OrthoDB" id="9807829at2"/>
<protein>
    <recommendedName>
        <fullName evidence="3">RNA pseudouridylate synthase</fullName>
    </recommendedName>
    <alternativeName>
        <fullName evidence="4">RNA-uridine isomerase</fullName>
    </alternativeName>
</protein>
<dbReference type="PROSITE" id="PS01129">
    <property type="entry name" value="PSI_RLU"/>
    <property type="match status" value="1"/>
</dbReference>
<evidence type="ECO:0000256" key="1">
    <source>
        <dbReference type="ARBA" id="ARBA00000073"/>
    </source>
</evidence>
<keyword evidence="7" id="KW-1185">Reference proteome</keyword>
<evidence type="ECO:0000256" key="4">
    <source>
        <dbReference type="ARBA" id="ARBA00033164"/>
    </source>
</evidence>
<evidence type="ECO:0000256" key="3">
    <source>
        <dbReference type="ARBA" id="ARBA00031870"/>
    </source>
</evidence>
<evidence type="ECO:0000313" key="6">
    <source>
        <dbReference type="EMBL" id="OUN87248.1"/>
    </source>
</evidence>
<reference evidence="7" key="1">
    <citation type="submission" date="2017-04" db="EMBL/GenBank/DDBJ databases">
        <title>Function of individual gut microbiota members based on whole genome sequencing of pure cultures obtained from chicken caecum.</title>
        <authorList>
            <person name="Medvecky M."/>
            <person name="Cejkova D."/>
            <person name="Polansky O."/>
            <person name="Karasova D."/>
            <person name="Kubasova T."/>
            <person name="Cizek A."/>
            <person name="Rychlik I."/>
        </authorList>
    </citation>
    <scope>NUCLEOTIDE SEQUENCE [LARGE SCALE GENOMIC DNA]</scope>
    <source>
        <strain evidence="7">An5</strain>
    </source>
</reference>
<evidence type="ECO:0000313" key="7">
    <source>
        <dbReference type="Proteomes" id="UP000195781"/>
    </source>
</evidence>
<dbReference type="GO" id="GO:0003723">
    <property type="term" value="F:RNA binding"/>
    <property type="evidence" value="ECO:0007669"/>
    <property type="project" value="InterPro"/>
</dbReference>
<dbReference type="Gene3D" id="3.30.2350.10">
    <property type="entry name" value="Pseudouridine synthase"/>
    <property type="match status" value="1"/>
</dbReference>
<feature type="domain" description="Pseudouridine synthase RsuA/RluA-like" evidence="5">
    <location>
        <begin position="2"/>
        <end position="162"/>
    </location>
</feature>
<name>A0A1Y3XSG9_9ACTN</name>